<evidence type="ECO:0000256" key="2">
    <source>
        <dbReference type="SAM" id="MobiDB-lite"/>
    </source>
</evidence>
<keyword evidence="1" id="KW-0862">Zinc</keyword>
<gene>
    <name evidence="3" type="ORF">Raf01_31930</name>
</gene>
<dbReference type="PRINTS" id="PR01950">
    <property type="entry name" value="LANCSUPER"/>
</dbReference>
<dbReference type="GO" id="GO:0005975">
    <property type="term" value="P:carbohydrate metabolic process"/>
    <property type="evidence" value="ECO:0007669"/>
    <property type="project" value="InterPro"/>
</dbReference>
<dbReference type="CDD" id="cd04791">
    <property type="entry name" value="LanC_SerThrkinase"/>
    <property type="match status" value="1"/>
</dbReference>
<keyword evidence="4" id="KW-1185">Reference proteome</keyword>
<dbReference type="Gene3D" id="1.50.10.10">
    <property type="match status" value="1"/>
</dbReference>
<dbReference type="Pfam" id="PF05147">
    <property type="entry name" value="LANC_like"/>
    <property type="match status" value="1"/>
</dbReference>
<feature type="compositionally biased region" description="Low complexity" evidence="2">
    <location>
        <begin position="39"/>
        <end position="52"/>
    </location>
</feature>
<dbReference type="InterPro" id="IPR012341">
    <property type="entry name" value="6hp_glycosidase-like_sf"/>
</dbReference>
<protein>
    <recommendedName>
        <fullName evidence="5">Lanthionine synthetase C-like protein</fullName>
    </recommendedName>
</protein>
<comment type="caution">
    <text evidence="3">The sequence shown here is derived from an EMBL/GenBank/DDBJ whole genome shotgun (WGS) entry which is preliminary data.</text>
</comment>
<dbReference type="SMART" id="SM01260">
    <property type="entry name" value="LANC_like"/>
    <property type="match status" value="1"/>
</dbReference>
<feature type="region of interest" description="Disordered" evidence="2">
    <location>
        <begin position="39"/>
        <end position="61"/>
    </location>
</feature>
<evidence type="ECO:0000313" key="3">
    <source>
        <dbReference type="EMBL" id="GIH15021.1"/>
    </source>
</evidence>
<evidence type="ECO:0008006" key="5">
    <source>
        <dbReference type="Google" id="ProtNLM"/>
    </source>
</evidence>
<dbReference type="GO" id="GO:0005886">
    <property type="term" value="C:plasma membrane"/>
    <property type="evidence" value="ECO:0007669"/>
    <property type="project" value="TreeGrafter"/>
</dbReference>
<dbReference type="EMBL" id="BONZ01000030">
    <property type="protein sequence ID" value="GIH15021.1"/>
    <property type="molecule type" value="Genomic_DNA"/>
</dbReference>
<evidence type="ECO:0000256" key="1">
    <source>
        <dbReference type="PIRSR" id="PIRSR607822-1"/>
    </source>
</evidence>
<dbReference type="GO" id="GO:0046872">
    <property type="term" value="F:metal ion binding"/>
    <property type="evidence" value="ECO:0007669"/>
    <property type="project" value="UniProtKB-KW"/>
</dbReference>
<dbReference type="PANTHER" id="PTHR12736">
    <property type="entry name" value="LANC-LIKE PROTEIN"/>
    <property type="match status" value="1"/>
</dbReference>
<name>A0A8J3QUE1_9ACTN</name>
<dbReference type="PANTHER" id="PTHR12736:SF7">
    <property type="entry name" value="LANC-LIKE PROTEIN 3"/>
    <property type="match status" value="1"/>
</dbReference>
<accession>A0A8J3QUE1</accession>
<proteinExistence type="predicted"/>
<feature type="binding site" evidence="1">
    <location>
        <position position="339"/>
    </location>
    <ligand>
        <name>Zn(2+)</name>
        <dbReference type="ChEBI" id="CHEBI:29105"/>
    </ligand>
</feature>
<feature type="binding site" evidence="1">
    <location>
        <position position="383"/>
    </location>
    <ligand>
        <name>Zn(2+)</name>
        <dbReference type="ChEBI" id="CHEBI:29105"/>
    </ligand>
</feature>
<keyword evidence="1" id="KW-0479">Metal-binding</keyword>
<dbReference type="Proteomes" id="UP000642748">
    <property type="component" value="Unassembled WGS sequence"/>
</dbReference>
<dbReference type="InterPro" id="IPR007822">
    <property type="entry name" value="LANC-like"/>
</dbReference>
<reference evidence="3" key="1">
    <citation type="submission" date="2021-01" db="EMBL/GenBank/DDBJ databases">
        <title>Whole genome shotgun sequence of Rugosimonospora africana NBRC 104875.</title>
        <authorList>
            <person name="Komaki H."/>
            <person name="Tamura T."/>
        </authorList>
    </citation>
    <scope>NUCLEOTIDE SEQUENCE</scope>
    <source>
        <strain evidence="3">NBRC 104875</strain>
    </source>
</reference>
<evidence type="ECO:0000313" key="4">
    <source>
        <dbReference type="Proteomes" id="UP000642748"/>
    </source>
</evidence>
<dbReference type="InterPro" id="IPR058053">
    <property type="entry name" value="RamC_C"/>
</dbReference>
<sequence length="497" mass="51704">MCRRKGEKRGSDRMKVSRGPLTDPNVRWTTAAAQAYLAAEPGAGRPAARVAPPGRPGSGEETDRLLADGIEHLRRGMSPQEPYLWRSDRATVHHDPCDAWRGAAGVLATLTRAARHRPSTIDNTALDLVKQAAAWVDARLYEVSRILPGLSFGRAGTAIALYDAAVLLGDSRLAARAVALAHCLPVCGPNADVTNGVSGAGLARIRLWQATDDPVLRDDALAGAEAVLAAADRDGDEWRWSIPSTTGATSGTHSSYGFGHGLAGIATFLLHAAEVADRTAAAKGATPRRDDLSGLSARLWRAARGAGETLLRAARPDRGGLFWPATPDGDDRIDGLHWCNGSAGAGMFLIRLAAATGDDRFASAARRCAPAAHSLWTSPPGACCGLAGAGQLLLDLADVTGESRWRADAARIGEVIADQAVAVDGLRISAEPDNGYAYGAGTAGVLDFLLRLRHGGPGPWLPNLRTAPAAAVADPSVSMGAGSLVNGPDRTVPIGQS</sequence>
<dbReference type="GO" id="GO:0031179">
    <property type="term" value="P:peptide modification"/>
    <property type="evidence" value="ECO:0007669"/>
    <property type="project" value="InterPro"/>
</dbReference>
<dbReference type="SUPFAM" id="SSF158745">
    <property type="entry name" value="LanC-like"/>
    <property type="match status" value="1"/>
</dbReference>
<organism evidence="3 4">
    <name type="scientific">Rugosimonospora africana</name>
    <dbReference type="NCBI Taxonomy" id="556532"/>
    <lineage>
        <taxon>Bacteria</taxon>
        <taxon>Bacillati</taxon>
        <taxon>Actinomycetota</taxon>
        <taxon>Actinomycetes</taxon>
        <taxon>Micromonosporales</taxon>
        <taxon>Micromonosporaceae</taxon>
        <taxon>Rugosimonospora</taxon>
    </lineage>
</organism>
<dbReference type="AlphaFoldDB" id="A0A8J3QUE1"/>
<feature type="region of interest" description="Disordered" evidence="2">
    <location>
        <begin position="1"/>
        <end position="24"/>
    </location>
</feature>